<evidence type="ECO:0000256" key="10">
    <source>
        <dbReference type="ARBA" id="ARBA00022884"/>
    </source>
</evidence>
<feature type="active site" description="Nucleophile" evidence="13">
    <location>
        <position position="644"/>
    </location>
</feature>
<feature type="compositionally biased region" description="Basic and acidic residues" evidence="14">
    <location>
        <begin position="1251"/>
        <end position="1260"/>
    </location>
</feature>
<evidence type="ECO:0000256" key="5">
    <source>
        <dbReference type="ARBA" id="ARBA00022691"/>
    </source>
</evidence>
<dbReference type="Gramene" id="PNW71281">
    <property type="protein sequence ID" value="PNW71281"/>
    <property type="gene ID" value="CHLRE_16g647602v5"/>
</dbReference>
<dbReference type="InParanoid" id="A0A2K3CSQ1"/>
<dbReference type="GO" id="GO:0045944">
    <property type="term" value="P:positive regulation of transcription by RNA polymerase II"/>
    <property type="evidence" value="ECO:0000318"/>
    <property type="project" value="GO_Central"/>
</dbReference>
<keyword evidence="5 13" id="KW-0949">S-adenosyl-L-methionine</keyword>
<dbReference type="Gene3D" id="3.40.50.10810">
    <property type="entry name" value="Tandem AAA-ATPase domain"/>
    <property type="match status" value="1"/>
</dbReference>
<dbReference type="GO" id="GO:0016787">
    <property type="term" value="F:hydrolase activity"/>
    <property type="evidence" value="ECO:0007669"/>
    <property type="project" value="UniProtKB-KW"/>
</dbReference>
<sequence>MPKAKRRNPIVPIPKAAEFHQAKSCGASKSHVNGDKPKSDDGAREHHAKGHSGGGRAAKRARSDAANSDGAQASKRPRSSGGSDASAGRGPRSGAPRRPQQQDPRQRPHKQGRPEGSASQHHPRHHHHSQQQPQHQWTPVSQVHQQAATAVGRLLEADASRRHGASLKSLTLAPHIVAKKATYAVTCQVLKFSRLLQQLDGAVGLSAGQPKLNKYTAVVLMYDMLRGQALRKGQAERAVLAAEADLRRALDSILREAGAKDMDDWLAKQGGGDGLGTGGGGEEAAGQAGGGGGGGSGPDVPHPRWVRVNGLKAAAAGGVEVVAWQLREHLRVGQASKAGSAAPAEAETEAGAGGKKGKKGKPAKPAAEREPKGQNENELVQVDPLLPDLLALPPGTALHDHPLVASGAVVLQSKASCMPAHALSPAPGWTVVDCCAAPGNKTTHLAAIMRNKGRVIAFDKDPKRLARLKANAERTGASCVQARLQDFLSIDPTDPEFGQVRGVLLDPSCSGSGTTFTRLDHLLPSHAAARHRARSSHGQAAAAAAAVTAAPQGRKRKPEGQQGGGGDEAEEVSEVEEVAAQDGDQPQALSAEAMEAVAAAVAAEAAGLEREEAARVAQLARFQATALSHALRFPALERLVYSTCSVHVAENEAVVAGALAQAAEAGLELADPFPAWHRRGLPLFPGAEKLVRTDAYLDGTDGFFVAVFQRRHGGGAGGGAGGQQERMQEGEEEDGQGQQVAVAAGAGAGVSQGKQGKGKKSKGGAGQAGKVAAGGGGGGAKQQQGGAGTGKGKAQAVPISQSFSKQIHTLFTFDLNTLTPYKMAAVMEAELEKSPGLNSAEISEDEAVDVDDHLRSEEHLLHKQRLQAEVSAREKDPPPPANDGNAAAKLMELVGKTDLYSSFLADQFQEVVDQTLRDAAAGTEEGGQPAAKKARTKKGGVASSSATQRLLPLIRADLRDYQLKGVAWLISLYKNGVNGILADEMGLGKTLQTIGFISYLWQHCKDKSGKYMVVGPLSTLSNWVAEFQRFAPDLPVLLYHGSQAEREQMRKEHMATNGSKQMPIIVTSYEIVMADRRHLERHVWKLVVVDEGHRLKNFDCRLLREMRQLTMESRLLLTGTPLQNNLRELWSLLSFCMPNVFHDAQQFLDWFDIRTPAAAIPDGVTMPQPQQSAAAPAGAAATGAAAAGPAATGAAAAPAPKRRGRLSKKAKAEQEAQAAAEAAAKAEQEPAKSSDEEEEEKEADAGPSNSTEEKEAEEAKAGGSGRATEQAGAAAEQAGAAAPSSIDFDMVSRLHKILKPFVLRRVKADVNIGVPPKQEVLLYAEMSEEQRRLTRGLIDGTLKEEMARETRGRSLNNLIMQLRKVCNHPDLITGAASDNQMYPPADELAAACGKLALLERLLTRLRAGGHRVLIFSQMTEMLNVLEAYLEDRGIPAARLDGSVPWQQRMTDIADFQSGTAAAKDVFLLSTRAGGLGINLTAADTVIIYDSDWNPHQDSQAMDRCHRIGQSRPVLVFRLVTANSVECRMLARAESKKALERIVIKKGAFKEVDQAASTSADELVQLLNPDTRTDDLPQSGVVSDDVLAQLLDRSHLAAAHAANQMQHGAAGAAAGAGGAKKAGGKGGKAAEKEKVERAAVGPDGAPVLPYPAVGKGYEVVVDGPRRAVGVLDTIDDD</sequence>
<evidence type="ECO:0000259" key="17">
    <source>
        <dbReference type="PROSITE" id="PS51686"/>
    </source>
</evidence>
<feature type="compositionally biased region" description="Basic and acidic residues" evidence="14">
    <location>
        <begin position="366"/>
        <end position="375"/>
    </location>
</feature>
<dbReference type="GO" id="GO:0003723">
    <property type="term" value="F:RNA binding"/>
    <property type="evidence" value="ECO:0007669"/>
    <property type="project" value="UniProtKB-UniRule"/>
</dbReference>
<keyword evidence="9" id="KW-0067">ATP-binding</keyword>
<dbReference type="Pfam" id="PF21148">
    <property type="entry name" value="NSUN5_fdxn-like"/>
    <property type="match status" value="1"/>
</dbReference>
<protein>
    <recommendedName>
        <fullName evidence="20">SNF2 super family</fullName>
    </recommendedName>
</protein>
<evidence type="ECO:0000313" key="18">
    <source>
        <dbReference type="EMBL" id="PNW71281.1"/>
    </source>
</evidence>
<dbReference type="SUPFAM" id="SSF52540">
    <property type="entry name" value="P-loop containing nucleoside triphosphate hydrolases"/>
    <property type="match status" value="2"/>
</dbReference>
<feature type="compositionally biased region" description="Low complexity" evidence="14">
    <location>
        <begin position="335"/>
        <end position="345"/>
    </location>
</feature>
<dbReference type="PROSITE" id="PS51194">
    <property type="entry name" value="HELICASE_CTER"/>
    <property type="match status" value="1"/>
</dbReference>
<gene>
    <name evidence="18" type="ORF">CHLRE_16g647602v5</name>
</gene>
<keyword evidence="4 13" id="KW-0808">Transferase</keyword>
<feature type="region of interest" description="Disordered" evidence="14">
    <location>
        <begin position="1"/>
        <end position="145"/>
    </location>
</feature>
<feature type="compositionally biased region" description="Gly residues" evidence="14">
    <location>
        <begin position="763"/>
        <end position="791"/>
    </location>
</feature>
<dbReference type="InterPro" id="IPR023267">
    <property type="entry name" value="RCMT"/>
</dbReference>
<feature type="region of interest" description="Disordered" evidence="14">
    <location>
        <begin position="714"/>
        <end position="794"/>
    </location>
</feature>
<evidence type="ECO:0000256" key="4">
    <source>
        <dbReference type="ARBA" id="ARBA00022679"/>
    </source>
</evidence>
<dbReference type="Pfam" id="PF21153">
    <property type="entry name" value="NSUN5_N"/>
    <property type="match status" value="1"/>
</dbReference>
<proteinExistence type="inferred from homology"/>
<dbReference type="KEGG" id="cre:CHLRE_16g647602v5"/>
<evidence type="ECO:0000259" key="15">
    <source>
        <dbReference type="PROSITE" id="PS51192"/>
    </source>
</evidence>
<organism evidence="18 19">
    <name type="scientific">Chlamydomonas reinhardtii</name>
    <name type="common">Chlamydomonas smithii</name>
    <dbReference type="NCBI Taxonomy" id="3055"/>
    <lineage>
        <taxon>Eukaryota</taxon>
        <taxon>Viridiplantae</taxon>
        <taxon>Chlorophyta</taxon>
        <taxon>core chlorophytes</taxon>
        <taxon>Chlorophyceae</taxon>
        <taxon>CS clade</taxon>
        <taxon>Chlamydomonadales</taxon>
        <taxon>Chlamydomonadaceae</taxon>
        <taxon>Chlamydomonas</taxon>
    </lineage>
</organism>
<dbReference type="Pfam" id="PF00271">
    <property type="entry name" value="Helicase_C"/>
    <property type="match status" value="1"/>
</dbReference>
<feature type="region of interest" description="Disordered" evidence="14">
    <location>
        <begin position="265"/>
        <end position="304"/>
    </location>
</feature>
<dbReference type="GO" id="GO:0005524">
    <property type="term" value="F:ATP binding"/>
    <property type="evidence" value="ECO:0007669"/>
    <property type="project" value="UniProtKB-KW"/>
</dbReference>
<evidence type="ECO:0000256" key="13">
    <source>
        <dbReference type="PROSITE-ProRule" id="PRU01023"/>
    </source>
</evidence>
<feature type="binding site" evidence="13">
    <location>
        <begin position="435"/>
        <end position="441"/>
    </location>
    <ligand>
        <name>S-adenosyl-L-methionine</name>
        <dbReference type="ChEBI" id="CHEBI:59789"/>
    </ligand>
</feature>
<dbReference type="PRINTS" id="PR02008">
    <property type="entry name" value="RCMTFAMILY"/>
</dbReference>
<feature type="binding site" evidence="13">
    <location>
        <position position="459"/>
    </location>
    <ligand>
        <name>S-adenosyl-L-methionine</name>
        <dbReference type="ChEBI" id="CHEBI:59789"/>
    </ligand>
</feature>
<feature type="region of interest" description="Disordered" evidence="14">
    <location>
        <begin position="335"/>
        <end position="377"/>
    </location>
</feature>
<dbReference type="GO" id="GO:0031507">
    <property type="term" value="P:heterochromatin formation"/>
    <property type="evidence" value="ECO:0000318"/>
    <property type="project" value="GO_Central"/>
</dbReference>
<dbReference type="GO" id="GO:0001510">
    <property type="term" value="P:RNA methylation"/>
    <property type="evidence" value="ECO:0007669"/>
    <property type="project" value="InterPro"/>
</dbReference>
<evidence type="ECO:0000256" key="3">
    <source>
        <dbReference type="ARBA" id="ARBA00022603"/>
    </source>
</evidence>
<evidence type="ECO:0000256" key="14">
    <source>
        <dbReference type="SAM" id="MobiDB-lite"/>
    </source>
</evidence>
<feature type="domain" description="SAM-dependent MTase RsmB/NOP-type" evidence="17">
    <location>
        <begin position="340"/>
        <end position="711"/>
    </location>
</feature>
<comment type="similarity">
    <text evidence="13">Belongs to the class I-like SAM-binding methyltransferase superfamily. RsmB/NOP family.</text>
</comment>
<dbReference type="GO" id="GO:0005634">
    <property type="term" value="C:nucleus"/>
    <property type="evidence" value="ECO:0000318"/>
    <property type="project" value="GO_Central"/>
</dbReference>
<evidence type="ECO:0000256" key="2">
    <source>
        <dbReference type="ARBA" id="ARBA00007025"/>
    </source>
</evidence>
<feature type="compositionally biased region" description="Low complexity" evidence="14">
    <location>
        <begin position="79"/>
        <end position="103"/>
    </location>
</feature>
<dbReference type="PANTHER" id="PTHR10799">
    <property type="entry name" value="SNF2/RAD54 HELICASE FAMILY"/>
    <property type="match status" value="1"/>
</dbReference>
<feature type="region of interest" description="Disordered" evidence="14">
    <location>
        <begin position="921"/>
        <end position="941"/>
    </location>
</feature>
<evidence type="ECO:0008006" key="20">
    <source>
        <dbReference type="Google" id="ProtNLM"/>
    </source>
</evidence>
<feature type="compositionally biased region" description="Gly residues" evidence="14">
    <location>
        <begin position="269"/>
        <end position="297"/>
    </location>
</feature>
<feature type="binding site" evidence="13">
    <location>
        <position position="506"/>
    </location>
    <ligand>
        <name>S-adenosyl-L-methionine</name>
        <dbReference type="ChEBI" id="CHEBI:59789"/>
    </ligand>
</feature>
<dbReference type="CDD" id="cd18793">
    <property type="entry name" value="SF2_C_SNF"/>
    <property type="match status" value="1"/>
</dbReference>
<dbReference type="GO" id="GO:0000785">
    <property type="term" value="C:chromatin"/>
    <property type="evidence" value="ECO:0000318"/>
    <property type="project" value="GO_Central"/>
</dbReference>
<dbReference type="RefSeq" id="XP_042915378.1">
    <property type="nucleotide sequence ID" value="XM_043070735.1"/>
</dbReference>
<comment type="subcellular location">
    <subcellularLocation>
        <location evidence="1">Nucleus</location>
    </subcellularLocation>
</comment>
<feature type="compositionally biased region" description="Acidic residues" evidence="14">
    <location>
        <begin position="567"/>
        <end position="579"/>
    </location>
</feature>
<evidence type="ECO:0000256" key="12">
    <source>
        <dbReference type="ARBA" id="ARBA00023242"/>
    </source>
</evidence>
<evidence type="ECO:0000313" key="19">
    <source>
        <dbReference type="Proteomes" id="UP000006906"/>
    </source>
</evidence>
<feature type="domain" description="Helicase ATP-binding" evidence="15">
    <location>
        <begin position="970"/>
        <end position="1139"/>
    </location>
</feature>
<dbReference type="InterPro" id="IPR029063">
    <property type="entry name" value="SAM-dependent_MTases_sf"/>
</dbReference>
<dbReference type="InterPro" id="IPR001678">
    <property type="entry name" value="MeTrfase_RsmB-F_NOP2_dom"/>
</dbReference>
<feature type="compositionally biased region" description="Basic and acidic residues" evidence="14">
    <location>
        <begin position="1627"/>
        <end position="1636"/>
    </location>
</feature>
<dbReference type="PROSITE" id="PS51192">
    <property type="entry name" value="HELICASE_ATP_BIND_1"/>
    <property type="match status" value="1"/>
</dbReference>
<dbReference type="OrthoDB" id="5857104at2759"/>
<dbReference type="InterPro" id="IPR049560">
    <property type="entry name" value="MeTrfase_RsmB-F_NOP2_cat"/>
</dbReference>
<keyword evidence="6" id="KW-0547">Nucleotide-binding</keyword>
<feature type="compositionally biased region" description="Gly residues" evidence="14">
    <location>
        <begin position="1613"/>
        <end position="1626"/>
    </location>
</feature>
<dbReference type="InterPro" id="IPR049730">
    <property type="entry name" value="SNF2/RAD54-like_C"/>
</dbReference>
<keyword evidence="19" id="KW-1185">Reference proteome</keyword>
<feature type="compositionally biased region" description="Basic and acidic residues" evidence="14">
    <location>
        <begin position="32"/>
        <end position="45"/>
    </location>
</feature>
<dbReference type="Pfam" id="PF00176">
    <property type="entry name" value="SNF2-rel_dom"/>
    <property type="match status" value="2"/>
</dbReference>
<feature type="region of interest" description="Disordered" evidence="14">
    <location>
        <begin position="527"/>
        <end position="590"/>
    </location>
</feature>
<reference evidence="18 19" key="1">
    <citation type="journal article" date="2007" name="Science">
        <title>The Chlamydomonas genome reveals the evolution of key animal and plant functions.</title>
        <authorList>
            <person name="Merchant S.S."/>
            <person name="Prochnik S.E."/>
            <person name="Vallon O."/>
            <person name="Harris E.H."/>
            <person name="Karpowicz S.J."/>
            <person name="Witman G.B."/>
            <person name="Terry A."/>
            <person name="Salamov A."/>
            <person name="Fritz-Laylin L.K."/>
            <person name="Marechal-Drouard L."/>
            <person name="Marshall W.F."/>
            <person name="Qu L.H."/>
            <person name="Nelson D.R."/>
            <person name="Sanderfoot A.A."/>
            <person name="Spalding M.H."/>
            <person name="Kapitonov V.V."/>
            <person name="Ren Q."/>
            <person name="Ferris P."/>
            <person name="Lindquist E."/>
            <person name="Shapiro H."/>
            <person name="Lucas S.M."/>
            <person name="Grimwood J."/>
            <person name="Schmutz J."/>
            <person name="Cardol P."/>
            <person name="Cerutti H."/>
            <person name="Chanfreau G."/>
            <person name="Chen C.L."/>
            <person name="Cognat V."/>
            <person name="Croft M.T."/>
            <person name="Dent R."/>
            <person name="Dutcher S."/>
            <person name="Fernandez E."/>
            <person name="Fukuzawa H."/>
            <person name="Gonzalez-Ballester D."/>
            <person name="Gonzalez-Halphen D."/>
            <person name="Hallmann A."/>
            <person name="Hanikenne M."/>
            <person name="Hippler M."/>
            <person name="Inwood W."/>
            <person name="Jabbari K."/>
            <person name="Kalanon M."/>
            <person name="Kuras R."/>
            <person name="Lefebvre P.A."/>
            <person name="Lemaire S.D."/>
            <person name="Lobanov A.V."/>
            <person name="Lohr M."/>
            <person name="Manuell A."/>
            <person name="Meier I."/>
            <person name="Mets L."/>
            <person name="Mittag M."/>
            <person name="Mittelmeier T."/>
            <person name="Moroney J.V."/>
            <person name="Moseley J."/>
            <person name="Napoli C."/>
            <person name="Nedelcu A.M."/>
            <person name="Niyogi K."/>
            <person name="Novoselov S.V."/>
            <person name="Paulsen I.T."/>
            <person name="Pazour G."/>
            <person name="Purton S."/>
            <person name="Ral J.P."/>
            <person name="Riano-Pachon D.M."/>
            <person name="Riekhof W."/>
            <person name="Rymarquis L."/>
            <person name="Schroda M."/>
            <person name="Stern D."/>
            <person name="Umen J."/>
            <person name="Willows R."/>
            <person name="Wilson N."/>
            <person name="Zimmer S.L."/>
            <person name="Allmer J."/>
            <person name="Balk J."/>
            <person name="Bisova K."/>
            <person name="Chen C.J."/>
            <person name="Elias M."/>
            <person name="Gendler K."/>
            <person name="Hauser C."/>
            <person name="Lamb M.R."/>
            <person name="Ledford H."/>
            <person name="Long J.C."/>
            <person name="Minagawa J."/>
            <person name="Page M.D."/>
            <person name="Pan J."/>
            <person name="Pootakham W."/>
            <person name="Roje S."/>
            <person name="Rose A."/>
            <person name="Stahlberg E."/>
            <person name="Terauchi A.M."/>
            <person name="Yang P."/>
            <person name="Ball S."/>
            <person name="Bowler C."/>
            <person name="Dieckmann C.L."/>
            <person name="Gladyshev V.N."/>
            <person name="Green P."/>
            <person name="Jorgensen R."/>
            <person name="Mayfield S."/>
            <person name="Mueller-Roeber B."/>
            <person name="Rajamani S."/>
            <person name="Sayre R.T."/>
            <person name="Brokstein P."/>
            <person name="Dubchak I."/>
            <person name="Goodstein D."/>
            <person name="Hornick L."/>
            <person name="Huang Y.W."/>
            <person name="Jhaveri J."/>
            <person name="Luo Y."/>
            <person name="Martinez D."/>
            <person name="Ngau W.C."/>
            <person name="Otillar B."/>
            <person name="Poliakov A."/>
            <person name="Porter A."/>
            <person name="Szajkowski L."/>
            <person name="Werner G."/>
            <person name="Zhou K."/>
            <person name="Grigoriev I.V."/>
            <person name="Rokhsar D.S."/>
            <person name="Grossman A.R."/>
        </authorList>
    </citation>
    <scope>NUCLEOTIDE SEQUENCE [LARGE SCALE GENOMIC DNA]</scope>
    <source>
        <strain evidence="19">CC-503</strain>
    </source>
</reference>
<evidence type="ECO:0000256" key="8">
    <source>
        <dbReference type="ARBA" id="ARBA00022806"/>
    </source>
</evidence>
<dbReference type="STRING" id="3055.A0A2K3CSQ1"/>
<dbReference type="FunFam" id="3.40.50.10810:FF:000015">
    <property type="entry name" value="lymphoid-specific helicase isoform X1"/>
    <property type="match status" value="1"/>
</dbReference>
<feature type="compositionally biased region" description="Basic residues" evidence="14">
    <location>
        <begin position="1200"/>
        <end position="1209"/>
    </location>
</feature>
<dbReference type="Gene3D" id="3.30.70.1170">
    <property type="entry name" value="Sun protein, domain 3"/>
    <property type="match status" value="1"/>
</dbReference>
<evidence type="ECO:0000259" key="16">
    <source>
        <dbReference type="PROSITE" id="PS51194"/>
    </source>
</evidence>
<dbReference type="InterPro" id="IPR048889">
    <property type="entry name" value="NSUN5_RCM1_N"/>
</dbReference>
<dbReference type="InterPro" id="IPR027417">
    <property type="entry name" value="P-loop_NTPase"/>
</dbReference>
<evidence type="ECO:0000256" key="6">
    <source>
        <dbReference type="ARBA" id="ARBA00022741"/>
    </source>
</evidence>
<dbReference type="GO" id="GO:0008173">
    <property type="term" value="F:RNA methyltransferase activity"/>
    <property type="evidence" value="ECO:0007669"/>
    <property type="project" value="InterPro"/>
</dbReference>
<evidence type="ECO:0000256" key="1">
    <source>
        <dbReference type="ARBA" id="ARBA00004123"/>
    </source>
</evidence>
<comment type="similarity">
    <text evidence="2">Belongs to the SNF2/RAD54 helicase family.</text>
</comment>
<dbReference type="CDD" id="cd02440">
    <property type="entry name" value="AdoMet_MTases"/>
    <property type="match status" value="1"/>
</dbReference>
<dbReference type="SMART" id="SM00487">
    <property type="entry name" value="DEXDc"/>
    <property type="match status" value="1"/>
</dbReference>
<dbReference type="InterPro" id="IPR001650">
    <property type="entry name" value="Helicase_C-like"/>
</dbReference>
<keyword evidence="3 13" id="KW-0489">Methyltransferase</keyword>
<keyword evidence="8" id="KW-0347">Helicase</keyword>
<dbReference type="EMBL" id="CM008977">
    <property type="protein sequence ID" value="PNW71281.1"/>
    <property type="molecule type" value="Genomic_DNA"/>
</dbReference>
<dbReference type="InterPro" id="IPR049561">
    <property type="entry name" value="NSUN5_7_fdxn-like"/>
</dbReference>
<feature type="compositionally biased region" description="Basic and acidic residues" evidence="14">
    <location>
        <begin position="1224"/>
        <end position="1234"/>
    </location>
</feature>
<dbReference type="SMART" id="SM00490">
    <property type="entry name" value="HELICc"/>
    <property type="match status" value="1"/>
</dbReference>
<dbReference type="InterPro" id="IPR000330">
    <property type="entry name" value="SNF2_N"/>
</dbReference>
<dbReference type="PROSITE" id="PS51686">
    <property type="entry name" value="SAM_MT_RSMB_NOP"/>
    <property type="match status" value="1"/>
</dbReference>
<evidence type="ECO:0000256" key="9">
    <source>
        <dbReference type="ARBA" id="ARBA00022840"/>
    </source>
</evidence>
<accession>A0A2K3CSQ1</accession>
<dbReference type="GO" id="GO:0003677">
    <property type="term" value="F:DNA binding"/>
    <property type="evidence" value="ECO:0000318"/>
    <property type="project" value="GO_Central"/>
</dbReference>
<dbReference type="GeneID" id="5723756"/>
<dbReference type="GO" id="GO:0140750">
    <property type="term" value="F:nucleosome array spacer activity"/>
    <property type="evidence" value="ECO:0000318"/>
    <property type="project" value="GO_Central"/>
</dbReference>
<keyword evidence="10 13" id="KW-0694">RNA-binding</keyword>
<feature type="compositionally biased region" description="Low complexity" evidence="14">
    <location>
        <begin position="1269"/>
        <end position="1278"/>
    </location>
</feature>
<feature type="domain" description="Helicase C-terminal" evidence="16">
    <location>
        <begin position="1397"/>
        <end position="1563"/>
    </location>
</feature>
<dbReference type="InterPro" id="IPR038718">
    <property type="entry name" value="SNF2-like_sf"/>
</dbReference>
<dbReference type="ExpressionAtlas" id="A0A2K3CSQ1">
    <property type="expression patterns" value="baseline"/>
</dbReference>
<feature type="region of interest" description="Disordered" evidence="14">
    <location>
        <begin position="1613"/>
        <end position="1646"/>
    </location>
</feature>
<keyword evidence="11" id="KW-0175">Coiled coil</keyword>
<dbReference type="Pfam" id="PF01189">
    <property type="entry name" value="Methyltr_RsmB-F"/>
    <property type="match status" value="1"/>
</dbReference>
<dbReference type="SUPFAM" id="SSF53335">
    <property type="entry name" value="S-adenosyl-L-methionine-dependent methyltransferases"/>
    <property type="match status" value="1"/>
</dbReference>
<keyword evidence="12" id="KW-0539">Nucleus</keyword>
<dbReference type="Gene3D" id="3.40.50.150">
    <property type="entry name" value="Vaccinia Virus protein VP39"/>
    <property type="match status" value="2"/>
</dbReference>
<evidence type="ECO:0000256" key="11">
    <source>
        <dbReference type="ARBA" id="ARBA00023054"/>
    </source>
</evidence>
<feature type="binding site" evidence="13">
    <location>
        <position position="486"/>
    </location>
    <ligand>
        <name>S-adenosyl-L-methionine</name>
        <dbReference type="ChEBI" id="CHEBI:59789"/>
    </ligand>
</feature>
<feature type="compositionally biased region" description="Low complexity" evidence="14">
    <location>
        <begin position="536"/>
        <end position="550"/>
    </location>
</feature>
<name>A0A2K3CSQ1_CHLRE</name>
<dbReference type="Gene3D" id="3.40.50.300">
    <property type="entry name" value="P-loop containing nucleotide triphosphate hydrolases"/>
    <property type="match status" value="1"/>
</dbReference>
<keyword evidence="7" id="KW-0378">Hydrolase</keyword>
<dbReference type="GO" id="GO:0004386">
    <property type="term" value="F:helicase activity"/>
    <property type="evidence" value="ECO:0007669"/>
    <property type="project" value="UniProtKB-KW"/>
</dbReference>
<evidence type="ECO:0000256" key="7">
    <source>
        <dbReference type="ARBA" id="ARBA00022801"/>
    </source>
</evidence>
<dbReference type="InterPro" id="IPR014001">
    <property type="entry name" value="Helicase_ATP-bd"/>
</dbReference>
<feature type="region of interest" description="Disordered" evidence="14">
    <location>
        <begin position="1190"/>
        <end position="1278"/>
    </location>
</feature>
<dbReference type="Proteomes" id="UP000006906">
    <property type="component" value="Chromosome 16"/>
</dbReference>
<feature type="compositionally biased region" description="Low complexity" evidence="14">
    <location>
        <begin position="736"/>
        <end position="754"/>
    </location>
</feature>
<feature type="compositionally biased region" description="Low complexity" evidence="14">
    <location>
        <begin position="1190"/>
        <end position="1199"/>
    </location>
</feature>
<dbReference type="GO" id="GO:0003682">
    <property type="term" value="F:chromatin binding"/>
    <property type="evidence" value="ECO:0000318"/>
    <property type="project" value="GO_Central"/>
</dbReference>